<dbReference type="SMART" id="SM01057">
    <property type="entry name" value="Carb_anhydrase"/>
    <property type="match status" value="1"/>
</dbReference>
<evidence type="ECO:0000256" key="1">
    <source>
        <dbReference type="ARBA" id="ARBA00002904"/>
    </source>
</evidence>
<dbReference type="PANTHER" id="PTHR18952:SF271">
    <property type="entry name" value="ALPHA CARBONIC ANHYDRASE 4-RELATED"/>
    <property type="match status" value="1"/>
</dbReference>
<evidence type="ECO:0000313" key="7">
    <source>
        <dbReference type="Proteomes" id="UP001174677"/>
    </source>
</evidence>
<evidence type="ECO:0000313" key="6">
    <source>
        <dbReference type="EMBL" id="KAJ9184844.1"/>
    </source>
</evidence>
<evidence type="ECO:0000259" key="5">
    <source>
        <dbReference type="PROSITE" id="PS51144"/>
    </source>
</evidence>
<proteinExistence type="inferred from homology"/>
<dbReference type="PANTHER" id="PTHR18952">
    <property type="entry name" value="CARBONIC ANHYDRASE"/>
    <property type="match status" value="1"/>
</dbReference>
<dbReference type="InterPro" id="IPR023561">
    <property type="entry name" value="Carbonic_anhydrase_a-class"/>
</dbReference>
<dbReference type="InterPro" id="IPR041891">
    <property type="entry name" value="Alpha_CA_prokaryot-like"/>
</dbReference>
<dbReference type="CDD" id="cd03124">
    <property type="entry name" value="alpha_CA_prokaryotic_like"/>
    <property type="match status" value="1"/>
</dbReference>
<gene>
    <name evidence="6" type="ORF">P3X46_004530</name>
</gene>
<dbReference type="Gene3D" id="3.10.200.10">
    <property type="entry name" value="Alpha carbonic anhydrase"/>
    <property type="match status" value="1"/>
</dbReference>
<feature type="domain" description="Alpha-carbonic anhydrase" evidence="5">
    <location>
        <begin position="1"/>
        <end position="157"/>
    </location>
</feature>
<dbReference type="PROSITE" id="PS51144">
    <property type="entry name" value="ALPHA_CA_2"/>
    <property type="match status" value="1"/>
</dbReference>
<comment type="caution">
    <text evidence="6">The sequence shown here is derived from an EMBL/GenBank/DDBJ whole genome shotgun (WGS) entry which is preliminary data.</text>
</comment>
<sequence>MFHQVQWKGDAGNININGTIYSLQHCHWLTPSEHTFNGTRYDLELHIVHANLLGQITVVGILYQYGKPDSFLSKLLPFIKSVTKQEKDLGIINPRKIVFGSRKYYRYNGSLSVPPCTEGVLWTVIKKGFEMNARPIQPFYGRSLYLYNPCEIIGNFA</sequence>
<dbReference type="InterPro" id="IPR001148">
    <property type="entry name" value="CA_dom"/>
</dbReference>
<organism evidence="6 7">
    <name type="scientific">Hevea brasiliensis</name>
    <name type="common">Para rubber tree</name>
    <name type="synonym">Siphonia brasiliensis</name>
    <dbReference type="NCBI Taxonomy" id="3981"/>
    <lineage>
        <taxon>Eukaryota</taxon>
        <taxon>Viridiplantae</taxon>
        <taxon>Streptophyta</taxon>
        <taxon>Embryophyta</taxon>
        <taxon>Tracheophyta</taxon>
        <taxon>Spermatophyta</taxon>
        <taxon>Magnoliopsida</taxon>
        <taxon>eudicotyledons</taxon>
        <taxon>Gunneridae</taxon>
        <taxon>Pentapetalae</taxon>
        <taxon>rosids</taxon>
        <taxon>fabids</taxon>
        <taxon>Malpighiales</taxon>
        <taxon>Euphorbiaceae</taxon>
        <taxon>Crotonoideae</taxon>
        <taxon>Micrandreae</taxon>
        <taxon>Hevea</taxon>
    </lineage>
</organism>
<dbReference type="InterPro" id="IPR036398">
    <property type="entry name" value="CA_dom_sf"/>
</dbReference>
<dbReference type="Proteomes" id="UP001174677">
    <property type="component" value="Chromosome 3"/>
</dbReference>
<evidence type="ECO:0000256" key="4">
    <source>
        <dbReference type="ARBA" id="ARBA00048348"/>
    </source>
</evidence>
<evidence type="ECO:0000256" key="3">
    <source>
        <dbReference type="ARBA" id="ARBA00006365"/>
    </source>
</evidence>
<dbReference type="SUPFAM" id="SSF51069">
    <property type="entry name" value="Carbonic anhydrase"/>
    <property type="match status" value="1"/>
</dbReference>
<protein>
    <recommendedName>
        <fullName evidence="5">Alpha-carbonic anhydrase domain-containing protein</fullName>
    </recommendedName>
</protein>
<comment type="similarity">
    <text evidence="3">Belongs to the alpha-class carbonic anhydrase family.</text>
</comment>
<keyword evidence="7" id="KW-1185">Reference proteome</keyword>
<comment type="catalytic activity">
    <reaction evidence="4">
        <text>hydrogencarbonate + H(+) = CO2 + H2O</text>
        <dbReference type="Rhea" id="RHEA:10748"/>
        <dbReference type="ChEBI" id="CHEBI:15377"/>
        <dbReference type="ChEBI" id="CHEBI:15378"/>
        <dbReference type="ChEBI" id="CHEBI:16526"/>
        <dbReference type="ChEBI" id="CHEBI:17544"/>
        <dbReference type="EC" id="4.2.1.1"/>
    </reaction>
</comment>
<reference evidence="6" key="1">
    <citation type="journal article" date="2023" name="Plant Biotechnol. J.">
        <title>Chromosome-level wild Hevea brasiliensis genome provides new tools for genomic-assisted breeding and valuable loci to elevate rubber yield.</title>
        <authorList>
            <person name="Cheng H."/>
            <person name="Song X."/>
            <person name="Hu Y."/>
            <person name="Wu T."/>
            <person name="Yang Q."/>
            <person name="An Z."/>
            <person name="Feng S."/>
            <person name="Deng Z."/>
            <person name="Wu W."/>
            <person name="Zeng X."/>
            <person name="Tu M."/>
            <person name="Wang X."/>
            <person name="Huang H."/>
        </authorList>
    </citation>
    <scope>NUCLEOTIDE SEQUENCE</scope>
    <source>
        <strain evidence="6">MT/VB/25A 57/8</strain>
    </source>
</reference>
<comment type="function">
    <text evidence="1">Reversible hydration of carbon dioxide.</text>
</comment>
<evidence type="ECO:0000256" key="2">
    <source>
        <dbReference type="ARBA" id="ARBA00004470"/>
    </source>
</evidence>
<name>A0ABQ9MYG4_HEVBR</name>
<comment type="subcellular location">
    <subcellularLocation>
        <location evidence="2">Plastid</location>
        <location evidence="2">Chloroplast stroma</location>
    </subcellularLocation>
</comment>
<accession>A0ABQ9MYG4</accession>
<dbReference type="Pfam" id="PF00194">
    <property type="entry name" value="Carb_anhydrase"/>
    <property type="match status" value="1"/>
</dbReference>
<dbReference type="EMBL" id="JARPOI010000003">
    <property type="protein sequence ID" value="KAJ9184844.1"/>
    <property type="molecule type" value="Genomic_DNA"/>
</dbReference>